<accession>A0A5C3M5B7</accession>
<reference evidence="1 2" key="1">
    <citation type="journal article" date="2019" name="Nat. Ecol. Evol.">
        <title>Megaphylogeny resolves global patterns of mushroom evolution.</title>
        <authorList>
            <person name="Varga T."/>
            <person name="Krizsan K."/>
            <person name="Foldi C."/>
            <person name="Dima B."/>
            <person name="Sanchez-Garcia M."/>
            <person name="Sanchez-Ramirez S."/>
            <person name="Szollosi G.J."/>
            <person name="Szarkandi J.G."/>
            <person name="Papp V."/>
            <person name="Albert L."/>
            <person name="Andreopoulos W."/>
            <person name="Angelini C."/>
            <person name="Antonin V."/>
            <person name="Barry K.W."/>
            <person name="Bougher N.L."/>
            <person name="Buchanan P."/>
            <person name="Buyck B."/>
            <person name="Bense V."/>
            <person name="Catcheside P."/>
            <person name="Chovatia M."/>
            <person name="Cooper J."/>
            <person name="Damon W."/>
            <person name="Desjardin D."/>
            <person name="Finy P."/>
            <person name="Geml J."/>
            <person name="Haridas S."/>
            <person name="Hughes K."/>
            <person name="Justo A."/>
            <person name="Karasinski D."/>
            <person name="Kautmanova I."/>
            <person name="Kiss B."/>
            <person name="Kocsube S."/>
            <person name="Kotiranta H."/>
            <person name="LaButti K.M."/>
            <person name="Lechner B.E."/>
            <person name="Liimatainen K."/>
            <person name="Lipzen A."/>
            <person name="Lukacs Z."/>
            <person name="Mihaltcheva S."/>
            <person name="Morgado L.N."/>
            <person name="Niskanen T."/>
            <person name="Noordeloos M.E."/>
            <person name="Ohm R.A."/>
            <person name="Ortiz-Santana B."/>
            <person name="Ovrebo C."/>
            <person name="Racz N."/>
            <person name="Riley R."/>
            <person name="Savchenko A."/>
            <person name="Shiryaev A."/>
            <person name="Soop K."/>
            <person name="Spirin V."/>
            <person name="Szebenyi C."/>
            <person name="Tomsovsky M."/>
            <person name="Tulloss R.E."/>
            <person name="Uehling J."/>
            <person name="Grigoriev I.V."/>
            <person name="Vagvolgyi C."/>
            <person name="Papp T."/>
            <person name="Martin F.M."/>
            <person name="Miettinen O."/>
            <person name="Hibbett D.S."/>
            <person name="Nagy L.G."/>
        </authorList>
    </citation>
    <scope>NUCLEOTIDE SEQUENCE [LARGE SCALE GENOMIC DNA]</scope>
    <source>
        <strain evidence="1 2">CBS 166.37</strain>
    </source>
</reference>
<sequence>MLKKRKLSKKDFAQHPQALNIGLPQELIDAILGFLREDQATLKACSLVCRRFTLCSQKYLFTTVELHPPLKSSTRTSGQKFQRLLELAPHVGRYVRVLKIVDGGPGADHHGGGWLTKDRSLSLFLDSFQDLISFTLSTADFARIYFVELPNKLRKAIQSLLWRCRSTIFYIEYNDIAQIPRALVQFQTALKHLVLNNVEFTDESSAGLLTADSSESGFEDPPHRPLLDTIQISMDFGFRSPVLCFFGILNSFDVSKLRRLSAFGLGDDDEQENIWKLMQTCSNSLEEIIISTPLEPDESWNPINLDLDPIQFNLLPNLKAITIITEVVNEDEFPPLNSLEWVAYRFGLFSSSNALEEVNLRVDFHVLDMDSDELDLSSLNKLDAILSDRKHFPFLRHVSLSFRASIMPIDEISGFIHALENRFSALLSQGIMPQIQELEGKAIDCLYDDFSFQID</sequence>
<dbReference type="InterPro" id="IPR036047">
    <property type="entry name" value="F-box-like_dom_sf"/>
</dbReference>
<keyword evidence="2" id="KW-1185">Reference proteome</keyword>
<evidence type="ECO:0000313" key="2">
    <source>
        <dbReference type="Proteomes" id="UP000308652"/>
    </source>
</evidence>
<protein>
    <recommendedName>
        <fullName evidence="3">F-box domain-containing protein</fullName>
    </recommendedName>
</protein>
<dbReference type="OrthoDB" id="2945755at2759"/>
<gene>
    <name evidence="1" type="ORF">BDQ12DRAFT_774462</name>
</gene>
<name>A0A5C3M5B7_9AGAR</name>
<dbReference type="Proteomes" id="UP000308652">
    <property type="component" value="Unassembled WGS sequence"/>
</dbReference>
<evidence type="ECO:0000313" key="1">
    <source>
        <dbReference type="EMBL" id="TFK39933.1"/>
    </source>
</evidence>
<dbReference type="AlphaFoldDB" id="A0A5C3M5B7"/>
<organism evidence="1 2">
    <name type="scientific">Crucibulum laeve</name>
    <dbReference type="NCBI Taxonomy" id="68775"/>
    <lineage>
        <taxon>Eukaryota</taxon>
        <taxon>Fungi</taxon>
        <taxon>Dikarya</taxon>
        <taxon>Basidiomycota</taxon>
        <taxon>Agaricomycotina</taxon>
        <taxon>Agaricomycetes</taxon>
        <taxon>Agaricomycetidae</taxon>
        <taxon>Agaricales</taxon>
        <taxon>Agaricineae</taxon>
        <taxon>Nidulariaceae</taxon>
        <taxon>Crucibulum</taxon>
    </lineage>
</organism>
<dbReference type="EMBL" id="ML213598">
    <property type="protein sequence ID" value="TFK39933.1"/>
    <property type="molecule type" value="Genomic_DNA"/>
</dbReference>
<proteinExistence type="predicted"/>
<evidence type="ECO:0008006" key="3">
    <source>
        <dbReference type="Google" id="ProtNLM"/>
    </source>
</evidence>
<dbReference type="SUPFAM" id="SSF81383">
    <property type="entry name" value="F-box domain"/>
    <property type="match status" value="1"/>
</dbReference>